<dbReference type="Proteomes" id="UP000005289">
    <property type="component" value="Chromosome"/>
</dbReference>
<dbReference type="Pfam" id="PF13649">
    <property type="entry name" value="Methyltransf_25"/>
    <property type="match status" value="1"/>
</dbReference>
<evidence type="ECO:0000256" key="3">
    <source>
        <dbReference type="ARBA" id="ARBA00022691"/>
    </source>
</evidence>
<dbReference type="GO" id="GO:0032259">
    <property type="term" value="P:methylation"/>
    <property type="evidence" value="ECO:0007669"/>
    <property type="project" value="UniProtKB-KW"/>
</dbReference>
<evidence type="ECO:0000313" key="6">
    <source>
        <dbReference type="Proteomes" id="UP000005289"/>
    </source>
</evidence>
<dbReference type="HOGENOM" id="CLU_056435_5_3_6"/>
<dbReference type="Gene3D" id="3.40.50.150">
    <property type="entry name" value="Vaccinia Virus protein VP39"/>
    <property type="match status" value="1"/>
</dbReference>
<dbReference type="CDD" id="cd02440">
    <property type="entry name" value="AdoMet_MTases"/>
    <property type="match status" value="1"/>
</dbReference>
<dbReference type="SUPFAM" id="SSF53335">
    <property type="entry name" value="S-adenosyl-L-methionine-dependent methyltransferases"/>
    <property type="match status" value="1"/>
</dbReference>
<sequence length="193" mass="21104">MNDEIRSKWDARHAEGDVAAARPCAVLEAYANLLPRAGTALDLACGLGGNAQWLASRGLETTAWDISPVAIGRLGQYAGERGLPIRAEVRDVERAPPEPERFDVIVVSYFLDCELAPALVRALRPGGLLFYQTWTQEAVDARGPENPAFRLAPNELLELFADLRLIAYREEGVVGDPGQGLRNEAWLVATRNP</sequence>
<dbReference type="PANTHER" id="PTHR43464:SF19">
    <property type="entry name" value="UBIQUINONE BIOSYNTHESIS O-METHYLTRANSFERASE, MITOCHONDRIAL"/>
    <property type="match status" value="1"/>
</dbReference>
<dbReference type="PANTHER" id="PTHR43464">
    <property type="entry name" value="METHYLTRANSFERASE"/>
    <property type="match status" value="1"/>
</dbReference>
<accession>W0DKY1</accession>
<dbReference type="OrthoDB" id="9804312at2"/>
<feature type="domain" description="Methyltransferase" evidence="4">
    <location>
        <begin position="41"/>
        <end position="127"/>
    </location>
</feature>
<reference evidence="5 6" key="1">
    <citation type="submission" date="2013-12" db="EMBL/GenBank/DDBJ databases">
        <authorList>
            <consortium name="DOE Joint Genome Institute"/>
            <person name="Muyzer G."/>
            <person name="Huntemann M."/>
            <person name="Han J."/>
            <person name="Chen A."/>
            <person name="Kyrpides N."/>
            <person name="Mavromatis K."/>
            <person name="Markowitz V."/>
            <person name="Palaniappan K."/>
            <person name="Ivanova N."/>
            <person name="Schaumberg A."/>
            <person name="Pati A."/>
            <person name="Liolios K."/>
            <person name="Nordberg H.P."/>
            <person name="Cantor M.N."/>
            <person name="Hua S.X."/>
            <person name="Woyke T."/>
        </authorList>
    </citation>
    <scope>NUCLEOTIDE SEQUENCE [LARGE SCALE GENOMIC DNA]</scope>
    <source>
        <strain evidence="5 6">ARh 1</strain>
    </source>
</reference>
<evidence type="ECO:0000259" key="4">
    <source>
        <dbReference type="Pfam" id="PF13649"/>
    </source>
</evidence>
<gene>
    <name evidence="5" type="ORF">THITH_06120</name>
</gene>
<keyword evidence="3" id="KW-0949">S-adenosyl-L-methionine</keyword>
<dbReference type="RefSeq" id="WP_006748564.1">
    <property type="nucleotide sequence ID" value="NZ_CP007029.1"/>
</dbReference>
<proteinExistence type="predicted"/>
<organism evidence="5 6">
    <name type="scientific">Thioalkalivibrio paradoxus ARh 1</name>
    <dbReference type="NCBI Taxonomy" id="713585"/>
    <lineage>
        <taxon>Bacteria</taxon>
        <taxon>Pseudomonadati</taxon>
        <taxon>Pseudomonadota</taxon>
        <taxon>Gammaproteobacteria</taxon>
        <taxon>Chromatiales</taxon>
        <taxon>Ectothiorhodospiraceae</taxon>
        <taxon>Thioalkalivibrio</taxon>
    </lineage>
</organism>
<dbReference type="KEGG" id="tti:THITH_06120"/>
<evidence type="ECO:0000256" key="2">
    <source>
        <dbReference type="ARBA" id="ARBA00022679"/>
    </source>
</evidence>
<dbReference type="EMBL" id="CP007029">
    <property type="protein sequence ID" value="AHE97897.1"/>
    <property type="molecule type" value="Genomic_DNA"/>
</dbReference>
<dbReference type="InterPro" id="IPR029063">
    <property type="entry name" value="SAM-dependent_MTases_sf"/>
</dbReference>
<dbReference type="AlphaFoldDB" id="W0DKY1"/>
<keyword evidence="6" id="KW-1185">Reference proteome</keyword>
<keyword evidence="2 5" id="KW-0808">Transferase</keyword>
<keyword evidence="1 5" id="KW-0489">Methyltransferase</keyword>
<dbReference type="GO" id="GO:0008168">
    <property type="term" value="F:methyltransferase activity"/>
    <property type="evidence" value="ECO:0007669"/>
    <property type="project" value="UniProtKB-KW"/>
</dbReference>
<protein>
    <submittedName>
        <fullName evidence="5">Type 12 methyltransferase</fullName>
    </submittedName>
</protein>
<name>W0DKY1_9GAMM</name>
<dbReference type="InterPro" id="IPR041698">
    <property type="entry name" value="Methyltransf_25"/>
</dbReference>
<evidence type="ECO:0000256" key="1">
    <source>
        <dbReference type="ARBA" id="ARBA00022603"/>
    </source>
</evidence>
<evidence type="ECO:0000313" key="5">
    <source>
        <dbReference type="EMBL" id="AHE97897.1"/>
    </source>
</evidence>